<proteinExistence type="predicted"/>
<sequence>MPQLPPFEESFDAFLASLGVQLDELFELPTPSQTGISMLRADLRAAYRLAYAYAKGTRAAAALPDWPALIAQEGDNLTPEITAERMKQHFDAFFADVSTTSHPDTTRPICTPQAQSPERSVGPETVADGSSPSGSTPSASAANGPCSPSSELSSSSCGSRTPALSNAARLAMRGGKTGLSTTWTYLGLYRWADGLSAEQPVSFEDIKREKASKKDSDAKTASKYPDLRERWECKRCGRLRHEVVGHTTNLTKHAKSCSPSQNS</sequence>
<evidence type="ECO:0000313" key="2">
    <source>
        <dbReference type="EMBL" id="KAK0523236.1"/>
    </source>
</evidence>
<feature type="region of interest" description="Disordered" evidence="1">
    <location>
        <begin position="99"/>
        <end position="162"/>
    </location>
</feature>
<evidence type="ECO:0000256" key="1">
    <source>
        <dbReference type="SAM" id="MobiDB-lite"/>
    </source>
</evidence>
<protein>
    <submittedName>
        <fullName evidence="2">Uncharacterized protein</fullName>
    </submittedName>
</protein>
<accession>A0AAN6JI89</accession>
<dbReference type="Proteomes" id="UP001176521">
    <property type="component" value="Unassembled WGS sequence"/>
</dbReference>
<keyword evidence="3" id="KW-1185">Reference proteome</keyword>
<name>A0AAN6JI89_9BASI</name>
<evidence type="ECO:0000313" key="3">
    <source>
        <dbReference type="Proteomes" id="UP001176521"/>
    </source>
</evidence>
<comment type="caution">
    <text evidence="2">The sequence shown here is derived from an EMBL/GenBank/DDBJ whole genome shotgun (WGS) entry which is preliminary data.</text>
</comment>
<gene>
    <name evidence="2" type="ORF">OC842_006216</name>
</gene>
<organism evidence="2 3">
    <name type="scientific">Tilletia horrida</name>
    <dbReference type="NCBI Taxonomy" id="155126"/>
    <lineage>
        <taxon>Eukaryota</taxon>
        <taxon>Fungi</taxon>
        <taxon>Dikarya</taxon>
        <taxon>Basidiomycota</taxon>
        <taxon>Ustilaginomycotina</taxon>
        <taxon>Exobasidiomycetes</taxon>
        <taxon>Tilletiales</taxon>
        <taxon>Tilletiaceae</taxon>
        <taxon>Tilletia</taxon>
    </lineage>
</organism>
<dbReference type="AlphaFoldDB" id="A0AAN6JI89"/>
<dbReference type="EMBL" id="JAPDMQ010000528">
    <property type="protein sequence ID" value="KAK0523236.1"/>
    <property type="molecule type" value="Genomic_DNA"/>
</dbReference>
<feature type="compositionally biased region" description="Low complexity" evidence="1">
    <location>
        <begin position="129"/>
        <end position="159"/>
    </location>
</feature>
<reference evidence="2" key="1">
    <citation type="journal article" date="2023" name="PhytoFront">
        <title>Draft Genome Resources of Seven Strains of Tilletia horrida, Causal Agent of Kernel Smut of Rice.</title>
        <authorList>
            <person name="Khanal S."/>
            <person name="Antony Babu S."/>
            <person name="Zhou X.G."/>
        </authorList>
    </citation>
    <scope>NUCLEOTIDE SEQUENCE</scope>
    <source>
        <strain evidence="2">TX3</strain>
    </source>
</reference>